<dbReference type="SUPFAM" id="SSF110083">
    <property type="entry name" value="Peptidylarginine deiminase Pad4, middle domain"/>
    <property type="match status" value="1"/>
</dbReference>
<dbReference type="InterPro" id="IPR036556">
    <property type="entry name" value="PAD_central_sf"/>
</dbReference>
<dbReference type="AlphaFoldDB" id="A0A2C5ZCF2"/>
<evidence type="ECO:0000256" key="1">
    <source>
        <dbReference type="SAM" id="SignalP"/>
    </source>
</evidence>
<dbReference type="STRING" id="2004952.A0A2C5ZCF2"/>
<evidence type="ECO:0000313" key="3">
    <source>
        <dbReference type="Proteomes" id="UP000226431"/>
    </source>
</evidence>
<sequence>MKAIFTVFTAFAGVALANKTTSVKVVILADTNRDGKVDEADGISGKETWTSESGAIFLPNIVDTYAHLA</sequence>
<dbReference type="OrthoDB" id="5102063at2759"/>
<dbReference type="GO" id="GO:0005509">
    <property type="term" value="F:calcium ion binding"/>
    <property type="evidence" value="ECO:0007669"/>
    <property type="project" value="InterPro"/>
</dbReference>
<name>A0A2C5ZCF2_9HYPO</name>
<dbReference type="EMBL" id="NJES01000117">
    <property type="protein sequence ID" value="PHH77480.1"/>
    <property type="molecule type" value="Genomic_DNA"/>
</dbReference>
<keyword evidence="3" id="KW-1185">Reference proteome</keyword>
<evidence type="ECO:0000313" key="2">
    <source>
        <dbReference type="EMBL" id="PHH77480.1"/>
    </source>
</evidence>
<accession>A0A2C5ZCF2</accession>
<feature type="chain" id="PRO_5012744908" evidence="1">
    <location>
        <begin position="18"/>
        <end position="69"/>
    </location>
</feature>
<dbReference type="GO" id="GO:0005737">
    <property type="term" value="C:cytoplasm"/>
    <property type="evidence" value="ECO:0007669"/>
    <property type="project" value="InterPro"/>
</dbReference>
<proteinExistence type="predicted"/>
<gene>
    <name evidence="2" type="ORF">CDD80_544</name>
</gene>
<reference evidence="2 3" key="1">
    <citation type="submission" date="2017-06" db="EMBL/GenBank/DDBJ databases">
        <title>Ant-infecting Ophiocordyceps genomes reveal a high diversity of potential behavioral manipulation genes and a possible major role for enterotoxins.</title>
        <authorList>
            <person name="De Bekker C."/>
            <person name="Evans H.C."/>
            <person name="Brachmann A."/>
            <person name="Hughes D.P."/>
        </authorList>
    </citation>
    <scope>NUCLEOTIDE SEQUENCE [LARGE SCALE GENOMIC DNA]</scope>
    <source>
        <strain evidence="2 3">Map16</strain>
    </source>
</reference>
<feature type="signal peptide" evidence="1">
    <location>
        <begin position="1"/>
        <end position="17"/>
    </location>
</feature>
<organism evidence="2 3">
    <name type="scientific">Ophiocordyceps camponoti-rufipedis</name>
    <dbReference type="NCBI Taxonomy" id="2004952"/>
    <lineage>
        <taxon>Eukaryota</taxon>
        <taxon>Fungi</taxon>
        <taxon>Dikarya</taxon>
        <taxon>Ascomycota</taxon>
        <taxon>Pezizomycotina</taxon>
        <taxon>Sordariomycetes</taxon>
        <taxon>Hypocreomycetidae</taxon>
        <taxon>Hypocreales</taxon>
        <taxon>Ophiocordycipitaceae</taxon>
        <taxon>Ophiocordyceps</taxon>
    </lineage>
</organism>
<comment type="caution">
    <text evidence="2">The sequence shown here is derived from an EMBL/GenBank/DDBJ whole genome shotgun (WGS) entry which is preliminary data.</text>
</comment>
<dbReference type="Proteomes" id="UP000226431">
    <property type="component" value="Unassembled WGS sequence"/>
</dbReference>
<keyword evidence="1" id="KW-0732">Signal</keyword>
<protein>
    <submittedName>
        <fullName evidence="2">Uncharacterized protein</fullName>
    </submittedName>
</protein>